<accession>A0ABP7WZE3</accession>
<reference evidence="5" key="1">
    <citation type="journal article" date="2019" name="Int. J. Syst. Evol. Microbiol.">
        <title>The Global Catalogue of Microorganisms (GCM) 10K type strain sequencing project: providing services to taxonomists for standard genome sequencing and annotation.</title>
        <authorList>
            <consortium name="The Broad Institute Genomics Platform"/>
            <consortium name="The Broad Institute Genome Sequencing Center for Infectious Disease"/>
            <person name="Wu L."/>
            <person name="Ma J."/>
        </authorList>
    </citation>
    <scope>NUCLEOTIDE SEQUENCE [LARGE SCALE GENOMIC DNA]</scope>
    <source>
        <strain evidence="5">JCM 17304</strain>
    </source>
</reference>
<dbReference type="PANTHER" id="PTHR12901:SF10">
    <property type="entry name" value="COENZYME Q-BINDING PROTEIN COQ10, MITOCHONDRIAL"/>
    <property type="match status" value="1"/>
</dbReference>
<dbReference type="Proteomes" id="UP001500392">
    <property type="component" value="Unassembled WGS sequence"/>
</dbReference>
<sequence>MTEIRRSALLPYSASIIYQLINDVEAYPQYMDGCVGAEVLVRDDEMMEARLDLAKAGIKLSFVTRNQLKANRSVSLKLVDGPFDDLTGEWTLLALGDEACKVSLHLRFSLANSLVGAATKQLFNSVANNLVDALVKRANEQYGR</sequence>
<evidence type="ECO:0000256" key="1">
    <source>
        <dbReference type="ARBA" id="ARBA00008918"/>
    </source>
</evidence>
<keyword evidence="5" id="KW-1185">Reference proteome</keyword>
<dbReference type="Gene3D" id="3.30.530.20">
    <property type="match status" value="1"/>
</dbReference>
<keyword evidence="2" id="KW-1277">Toxin-antitoxin system</keyword>
<dbReference type="PANTHER" id="PTHR12901">
    <property type="entry name" value="SPERM PROTEIN HOMOLOG"/>
    <property type="match status" value="1"/>
</dbReference>
<dbReference type="EMBL" id="BAABDM010000005">
    <property type="protein sequence ID" value="GAA4100587.1"/>
    <property type="molecule type" value="Genomic_DNA"/>
</dbReference>
<evidence type="ECO:0000313" key="4">
    <source>
        <dbReference type="EMBL" id="GAA4100587.1"/>
    </source>
</evidence>
<dbReference type="InterPro" id="IPR023393">
    <property type="entry name" value="START-like_dom_sf"/>
</dbReference>
<proteinExistence type="inferred from homology"/>
<gene>
    <name evidence="4" type="primary">ratA</name>
    <name evidence="4" type="ORF">GCM10022414_27650</name>
</gene>
<evidence type="ECO:0000259" key="3">
    <source>
        <dbReference type="Pfam" id="PF03364"/>
    </source>
</evidence>
<dbReference type="InterPro" id="IPR044996">
    <property type="entry name" value="COQ10-like"/>
</dbReference>
<dbReference type="SUPFAM" id="SSF55961">
    <property type="entry name" value="Bet v1-like"/>
    <property type="match status" value="1"/>
</dbReference>
<comment type="similarity">
    <text evidence="1">Belongs to the ribosome association toxin RatA family.</text>
</comment>
<name>A0ABP7WZE3_9GAMM</name>
<organism evidence="4 5">
    <name type="scientific">Zhongshania borealis</name>
    <dbReference type="NCBI Taxonomy" id="889488"/>
    <lineage>
        <taxon>Bacteria</taxon>
        <taxon>Pseudomonadati</taxon>
        <taxon>Pseudomonadota</taxon>
        <taxon>Gammaproteobacteria</taxon>
        <taxon>Cellvibrionales</taxon>
        <taxon>Spongiibacteraceae</taxon>
        <taxon>Zhongshania</taxon>
    </lineage>
</organism>
<dbReference type="InterPro" id="IPR005031">
    <property type="entry name" value="COQ10_START"/>
</dbReference>
<protein>
    <submittedName>
        <fullName evidence="4">Type II toxin-antitoxin system toxin RatA</fullName>
    </submittedName>
</protein>
<evidence type="ECO:0000313" key="5">
    <source>
        <dbReference type="Proteomes" id="UP001500392"/>
    </source>
</evidence>
<dbReference type="Pfam" id="PF03364">
    <property type="entry name" value="Polyketide_cyc"/>
    <property type="match status" value="1"/>
</dbReference>
<dbReference type="CDD" id="cd07813">
    <property type="entry name" value="COQ10p_like"/>
    <property type="match status" value="1"/>
</dbReference>
<dbReference type="RefSeq" id="WP_344937043.1">
    <property type="nucleotide sequence ID" value="NZ_BAABDM010000005.1"/>
</dbReference>
<evidence type="ECO:0000256" key="2">
    <source>
        <dbReference type="ARBA" id="ARBA00022649"/>
    </source>
</evidence>
<comment type="caution">
    <text evidence="4">The sequence shown here is derived from an EMBL/GenBank/DDBJ whole genome shotgun (WGS) entry which is preliminary data.</text>
</comment>
<feature type="domain" description="Coenzyme Q-binding protein COQ10 START" evidence="3">
    <location>
        <begin position="10"/>
        <end position="134"/>
    </location>
</feature>